<accession>A0A964BT88</accession>
<protein>
    <recommendedName>
        <fullName evidence="3">PHP domain-containing protein</fullName>
    </recommendedName>
</protein>
<dbReference type="RefSeq" id="WP_229642169.1">
    <property type="nucleotide sequence ID" value="NZ_JADWDC010000065.1"/>
</dbReference>
<dbReference type="PANTHER" id="PTHR42924:SF3">
    <property type="entry name" value="POLYMERASE_HISTIDINOL PHOSPHATASE N-TERMINAL DOMAIN-CONTAINING PROTEIN"/>
    <property type="match status" value="1"/>
</dbReference>
<dbReference type="InterPro" id="IPR052018">
    <property type="entry name" value="PHP_domain"/>
</dbReference>
<evidence type="ECO:0008006" key="3">
    <source>
        <dbReference type="Google" id="ProtNLM"/>
    </source>
</evidence>
<sequence length="173" mass="19442">MLENLASMGYPLELTYTESNMALGRPHIASAMVKAGHVDSTQEAFERFIGEDCPAYVHYEKFSAQEGIELIRASGGVPVWAHPYLFCGGKVEEVLPVLVAAGLMGIEVFHPHHGNNKVNRLKKFCQEYNLLMTGGTDYHGYDLEHPEKEKWQLNQFHLPLSLLEPIKEAAILY</sequence>
<organism evidence="1 2">
    <name type="scientific">Waterburya agarophytonicola KI4</name>
    <dbReference type="NCBI Taxonomy" id="2874699"/>
    <lineage>
        <taxon>Bacteria</taxon>
        <taxon>Bacillati</taxon>
        <taxon>Cyanobacteriota</taxon>
        <taxon>Cyanophyceae</taxon>
        <taxon>Pleurocapsales</taxon>
        <taxon>Hyellaceae</taxon>
        <taxon>Waterburya</taxon>
        <taxon>Waterburya agarophytonicola</taxon>
    </lineage>
</organism>
<dbReference type="GO" id="GO:0035312">
    <property type="term" value="F:5'-3' DNA exonuclease activity"/>
    <property type="evidence" value="ECO:0007669"/>
    <property type="project" value="TreeGrafter"/>
</dbReference>
<name>A0A964BT88_9CYAN</name>
<dbReference type="AlphaFoldDB" id="A0A964BT88"/>
<keyword evidence="2" id="KW-1185">Reference proteome</keyword>
<dbReference type="PANTHER" id="PTHR42924">
    <property type="entry name" value="EXONUCLEASE"/>
    <property type="match status" value="1"/>
</dbReference>
<evidence type="ECO:0000313" key="2">
    <source>
        <dbReference type="Proteomes" id="UP000729733"/>
    </source>
</evidence>
<dbReference type="InterPro" id="IPR016195">
    <property type="entry name" value="Pol/histidinol_Pase-like"/>
</dbReference>
<dbReference type="Gene3D" id="3.20.20.140">
    <property type="entry name" value="Metal-dependent hydrolases"/>
    <property type="match status" value="1"/>
</dbReference>
<dbReference type="GO" id="GO:0004534">
    <property type="term" value="F:5'-3' RNA exonuclease activity"/>
    <property type="evidence" value="ECO:0007669"/>
    <property type="project" value="TreeGrafter"/>
</dbReference>
<comment type="caution">
    <text evidence="1">The sequence shown here is derived from an EMBL/GenBank/DDBJ whole genome shotgun (WGS) entry which is preliminary data.</text>
</comment>
<proteinExistence type="predicted"/>
<reference evidence="1" key="1">
    <citation type="journal article" date="2021" name="Antonie Van Leeuwenhoek">
        <title>Draft genome and description of Waterburya agarophytonicola gen. nov. sp. nov. (Pleurocapsales, Cyanobacteria): a seaweed symbiont.</title>
        <authorList>
            <person name="Bonthond G."/>
            <person name="Shalygin S."/>
            <person name="Bayer T."/>
            <person name="Weinberger F."/>
        </authorList>
    </citation>
    <scope>NUCLEOTIDE SEQUENCE</scope>
    <source>
        <strain evidence="1">KI4</strain>
    </source>
</reference>
<evidence type="ECO:0000313" key="1">
    <source>
        <dbReference type="EMBL" id="MCC0179070.1"/>
    </source>
</evidence>
<gene>
    <name evidence="1" type="ORF">I4641_19055</name>
</gene>
<dbReference type="SUPFAM" id="SSF89550">
    <property type="entry name" value="PHP domain-like"/>
    <property type="match status" value="1"/>
</dbReference>
<dbReference type="EMBL" id="JADWDC010000065">
    <property type="protein sequence ID" value="MCC0179070.1"/>
    <property type="molecule type" value="Genomic_DNA"/>
</dbReference>
<dbReference type="Proteomes" id="UP000729733">
    <property type="component" value="Unassembled WGS sequence"/>
</dbReference>